<dbReference type="SUPFAM" id="SSF47240">
    <property type="entry name" value="Ferritin-like"/>
    <property type="match status" value="1"/>
</dbReference>
<dbReference type="InterPro" id="IPR025859">
    <property type="entry name" value="AurF/CmlI"/>
</dbReference>
<proteinExistence type="predicted"/>
<dbReference type="Proteomes" id="UP000622552">
    <property type="component" value="Unassembled WGS sequence"/>
</dbReference>
<sequence>MSETLTWDSETTAAVERLAKASVDDYYNPYQAFDWPAEIPSDAMWMSPQLLTVHGTDAAAELSQQQLRDLSRWESIHFYSLNVHGIRELLTEVIRRIHTPGFEVPTPFFHHFVGEENEHMWFFAEFCLRYGKLYPDRSMPFPDQEQSQTLANFLVFSRVLIFEQIVDYFNSTMAADKSLPDTIRAINRIHHQDESRHIAFGCQLVRGLFDNLRKQADSRGDYAEIDFAQEYVDRYIATSLAQLYSVDVYRDAGIAEPHKFRARLVADPARRREHDRVTARTRSFYQRIGLFESTPTAAR</sequence>
<dbReference type="RefSeq" id="WP_197002816.1">
    <property type="nucleotide sequence ID" value="NZ_BONS01000002.1"/>
</dbReference>
<protein>
    <recommendedName>
        <fullName evidence="3">AurF domain containing protein</fullName>
    </recommendedName>
</protein>
<dbReference type="GO" id="GO:0016491">
    <property type="term" value="F:oxidoreductase activity"/>
    <property type="evidence" value="ECO:0007669"/>
    <property type="project" value="InterPro"/>
</dbReference>
<evidence type="ECO:0008006" key="3">
    <source>
        <dbReference type="Google" id="ProtNLM"/>
    </source>
</evidence>
<evidence type="ECO:0000313" key="1">
    <source>
        <dbReference type="EMBL" id="MBG6135749.1"/>
    </source>
</evidence>
<dbReference type="Gene3D" id="1.10.620.20">
    <property type="entry name" value="Ribonucleotide Reductase, subunit A"/>
    <property type="match status" value="1"/>
</dbReference>
<gene>
    <name evidence="1" type="ORF">IW245_001943</name>
</gene>
<dbReference type="EMBL" id="JADOUF010000001">
    <property type="protein sequence ID" value="MBG6135749.1"/>
    <property type="molecule type" value="Genomic_DNA"/>
</dbReference>
<reference evidence="1" key="1">
    <citation type="submission" date="2020-11" db="EMBL/GenBank/DDBJ databases">
        <title>Sequencing the genomes of 1000 actinobacteria strains.</title>
        <authorList>
            <person name="Klenk H.-P."/>
        </authorList>
    </citation>
    <scope>NUCLEOTIDE SEQUENCE</scope>
    <source>
        <strain evidence="1">DSM 45356</strain>
    </source>
</reference>
<dbReference type="Pfam" id="PF11583">
    <property type="entry name" value="AurF"/>
    <property type="match status" value="1"/>
</dbReference>
<name>A0A8J7GMF0_9ACTN</name>
<comment type="caution">
    <text evidence="1">The sequence shown here is derived from an EMBL/GenBank/DDBJ whole genome shotgun (WGS) entry which is preliminary data.</text>
</comment>
<keyword evidence="2" id="KW-1185">Reference proteome</keyword>
<organism evidence="1 2">
    <name type="scientific">Longispora fulva</name>
    <dbReference type="NCBI Taxonomy" id="619741"/>
    <lineage>
        <taxon>Bacteria</taxon>
        <taxon>Bacillati</taxon>
        <taxon>Actinomycetota</taxon>
        <taxon>Actinomycetes</taxon>
        <taxon>Micromonosporales</taxon>
        <taxon>Micromonosporaceae</taxon>
        <taxon>Longispora</taxon>
    </lineage>
</organism>
<dbReference type="InterPro" id="IPR009078">
    <property type="entry name" value="Ferritin-like_SF"/>
</dbReference>
<dbReference type="InterPro" id="IPR012348">
    <property type="entry name" value="RNR-like"/>
</dbReference>
<accession>A0A8J7GMF0</accession>
<dbReference type="AlphaFoldDB" id="A0A8J7GMF0"/>
<evidence type="ECO:0000313" key="2">
    <source>
        <dbReference type="Proteomes" id="UP000622552"/>
    </source>
</evidence>